<sequence>MIDTGVTPQGHTISRDDNTYLGSIPAVPALSRYDSTYEIPDTWETYAALSVLLDELFAYVKSGPRVLPSTARHDATFPEASTRASAWLFGAAPSYR</sequence>
<organism evidence="1 2">
    <name type="scientific">Williamsia maris</name>
    <dbReference type="NCBI Taxonomy" id="72806"/>
    <lineage>
        <taxon>Bacteria</taxon>
        <taxon>Bacillati</taxon>
        <taxon>Actinomycetota</taxon>
        <taxon>Actinomycetes</taxon>
        <taxon>Mycobacteriales</taxon>
        <taxon>Nocardiaceae</taxon>
        <taxon>Williamsia</taxon>
    </lineage>
</organism>
<protein>
    <submittedName>
        <fullName evidence="1">Uncharacterized protein</fullName>
    </submittedName>
</protein>
<proteinExistence type="predicted"/>
<accession>A0ABT1H9A3</accession>
<name>A0ABT1H9A3_9NOCA</name>
<gene>
    <name evidence="1" type="ORF">LX13_000566</name>
</gene>
<reference evidence="1 2" key="1">
    <citation type="submission" date="2022-06" db="EMBL/GenBank/DDBJ databases">
        <title>Genomic Encyclopedia of Archaeal and Bacterial Type Strains, Phase II (KMG-II): from individual species to whole genera.</title>
        <authorList>
            <person name="Goeker M."/>
        </authorList>
    </citation>
    <scope>NUCLEOTIDE SEQUENCE [LARGE SCALE GENOMIC DNA]</scope>
    <source>
        <strain evidence="1 2">DSM 44693</strain>
    </source>
</reference>
<dbReference type="Proteomes" id="UP001206895">
    <property type="component" value="Unassembled WGS sequence"/>
</dbReference>
<comment type="caution">
    <text evidence="1">The sequence shown here is derived from an EMBL/GenBank/DDBJ whole genome shotgun (WGS) entry which is preliminary data.</text>
</comment>
<evidence type="ECO:0000313" key="1">
    <source>
        <dbReference type="EMBL" id="MCP2174759.1"/>
    </source>
</evidence>
<keyword evidence="2" id="KW-1185">Reference proteome</keyword>
<dbReference type="EMBL" id="JAMTCJ010000001">
    <property type="protein sequence ID" value="MCP2174759.1"/>
    <property type="molecule type" value="Genomic_DNA"/>
</dbReference>
<evidence type="ECO:0000313" key="2">
    <source>
        <dbReference type="Proteomes" id="UP001206895"/>
    </source>
</evidence>